<protein>
    <submittedName>
        <fullName evidence="1">Uncharacterized protein (DUF1501 family)</fullName>
    </submittedName>
</protein>
<keyword evidence="2" id="KW-1185">Reference proteome</keyword>
<dbReference type="Pfam" id="PF07394">
    <property type="entry name" value="DUF1501"/>
    <property type="match status" value="1"/>
</dbReference>
<sequence>MNALAQTSSDYKALVCVFMYGGNDGNNTLIPFDPPGYANYKTIRGPLALAQSTVLQLNSMPTFGLHPSMPELRALVDSGSAAIVANVGTLVQPLTQAQFVAGQPVPSNLFSHPDQQLEWQNAAKSVATPTGWAGRMADALASAYNSNASIPMITSVAGDTLFCDGQTTTPVAVSPGSIGAVTCSEGSECSSRTAVAQAMLTMKSGVSLVQADNAITSNAYKYATALSDAVQSVPSLQTAFPTNNPLAAQLQQVAQIIQVRAALGVQRQIFFCGIGNFDTHSSQLNTQAVLLTEISQAVAAFYQATQELDVSQQVTTFTMSDFSRTLQPNSNSGSDHGWGSHHVVLGGAVKGGSMYGTYPTLQLGGPDDSGSNGRWIPSTASVQYASTLAQWFGVQQTQLATVFPTLSAFSVNKLGFMG</sequence>
<dbReference type="PANTHER" id="PTHR43737">
    <property type="entry name" value="BLL7424 PROTEIN"/>
    <property type="match status" value="1"/>
</dbReference>
<name>A0A7Y9TJC7_9BACT</name>
<proteinExistence type="predicted"/>
<organism evidence="1 2">
    <name type="scientific">Granulicella arctica</name>
    <dbReference type="NCBI Taxonomy" id="940613"/>
    <lineage>
        <taxon>Bacteria</taxon>
        <taxon>Pseudomonadati</taxon>
        <taxon>Acidobacteriota</taxon>
        <taxon>Terriglobia</taxon>
        <taxon>Terriglobales</taxon>
        <taxon>Acidobacteriaceae</taxon>
        <taxon>Granulicella</taxon>
    </lineage>
</organism>
<dbReference type="RefSeq" id="WP_246301557.1">
    <property type="nucleotide sequence ID" value="NZ_JACCCW010000001.1"/>
</dbReference>
<dbReference type="EMBL" id="JACCCW010000001">
    <property type="protein sequence ID" value="NYF78147.1"/>
    <property type="molecule type" value="Genomic_DNA"/>
</dbReference>
<comment type="caution">
    <text evidence="1">The sequence shown here is derived from an EMBL/GenBank/DDBJ whole genome shotgun (WGS) entry which is preliminary data.</text>
</comment>
<reference evidence="1 2" key="1">
    <citation type="submission" date="2020-07" db="EMBL/GenBank/DDBJ databases">
        <title>Genomic Encyclopedia of Type Strains, Phase IV (KMG-V): Genome sequencing to study the core and pangenomes of soil and plant-associated prokaryotes.</title>
        <authorList>
            <person name="Whitman W."/>
        </authorList>
    </citation>
    <scope>NUCLEOTIDE SEQUENCE [LARGE SCALE GENOMIC DNA]</scope>
    <source>
        <strain evidence="1 2">X4EP2</strain>
    </source>
</reference>
<dbReference type="AlphaFoldDB" id="A0A7Y9TJC7"/>
<dbReference type="PANTHER" id="PTHR43737:SF1">
    <property type="entry name" value="DUF1501 DOMAIN-CONTAINING PROTEIN"/>
    <property type="match status" value="1"/>
</dbReference>
<accession>A0A7Y9TJC7</accession>
<gene>
    <name evidence="1" type="ORF">HDF17_000434</name>
</gene>
<dbReference type="InterPro" id="IPR010869">
    <property type="entry name" value="DUF1501"/>
</dbReference>
<evidence type="ECO:0000313" key="1">
    <source>
        <dbReference type="EMBL" id="NYF78147.1"/>
    </source>
</evidence>
<dbReference type="Proteomes" id="UP000589520">
    <property type="component" value="Unassembled WGS sequence"/>
</dbReference>
<evidence type="ECO:0000313" key="2">
    <source>
        <dbReference type="Proteomes" id="UP000589520"/>
    </source>
</evidence>